<sequence>MLPLASEVTHRGVPQAAAPSLPSHYRSSRDLSKLWPAGEVPAAARRPCTALAGASLEGAGTARAAFEVRELREQHRLRGRTDVSSLAAWLLRASAAKELGSPLSPAFPKVIALSSGTHPPKTIPVVLKA</sequence>
<evidence type="ECO:0000313" key="2">
    <source>
        <dbReference type="EMBL" id="EOA93889.1"/>
    </source>
</evidence>
<evidence type="ECO:0000256" key="1">
    <source>
        <dbReference type="SAM" id="MobiDB-lite"/>
    </source>
</evidence>
<dbReference type="Proteomes" id="UP000296049">
    <property type="component" value="Unassembled WGS sequence"/>
</dbReference>
<proteinExistence type="predicted"/>
<feature type="region of interest" description="Disordered" evidence="1">
    <location>
        <begin position="1"/>
        <end position="27"/>
    </location>
</feature>
<dbReference type="AlphaFoldDB" id="R0KXL7"/>
<reference evidence="3" key="1">
    <citation type="journal article" date="2013" name="Nat. Genet.">
        <title>The duck genome and transcriptome provide insight into an avian influenza virus reservoir species.</title>
        <authorList>
            <person name="Huang Y."/>
            <person name="Li Y."/>
            <person name="Burt D.W."/>
            <person name="Chen H."/>
            <person name="Zhang Y."/>
            <person name="Qian W."/>
            <person name="Kim H."/>
            <person name="Gan S."/>
            <person name="Zhao Y."/>
            <person name="Li J."/>
            <person name="Yi K."/>
            <person name="Feng H."/>
            <person name="Zhu P."/>
            <person name="Li B."/>
            <person name="Liu Q."/>
            <person name="Fairley S."/>
            <person name="Magor K.E."/>
            <person name="Du Z."/>
            <person name="Hu X."/>
            <person name="Goodman L."/>
            <person name="Tafer H."/>
            <person name="Vignal A."/>
            <person name="Lee T."/>
            <person name="Kim K.W."/>
            <person name="Sheng Z."/>
            <person name="An Y."/>
            <person name="Searle S."/>
            <person name="Herrero J."/>
            <person name="Groenen M.A."/>
            <person name="Crooijmans R.P."/>
            <person name="Faraut T."/>
            <person name="Cai Q."/>
            <person name="Webster R.G."/>
            <person name="Aldridge J.R."/>
            <person name="Warren W.C."/>
            <person name="Bartschat S."/>
            <person name="Kehr S."/>
            <person name="Marz M."/>
            <person name="Stadler P.F."/>
            <person name="Smith J."/>
            <person name="Kraus R.H."/>
            <person name="Zhao Y."/>
            <person name="Ren L."/>
            <person name="Fei J."/>
            <person name="Morisson M."/>
            <person name="Kaiser P."/>
            <person name="Griffin D.K."/>
            <person name="Rao M."/>
            <person name="Pitel F."/>
            <person name="Wang J."/>
            <person name="Li N."/>
        </authorList>
    </citation>
    <scope>NUCLEOTIDE SEQUENCE [LARGE SCALE GENOMIC DNA]</scope>
</reference>
<evidence type="ECO:0000313" key="3">
    <source>
        <dbReference type="Proteomes" id="UP000296049"/>
    </source>
</evidence>
<organism evidence="2 3">
    <name type="scientific">Anas platyrhynchos</name>
    <name type="common">Mallard</name>
    <name type="synonym">Anas boschas</name>
    <dbReference type="NCBI Taxonomy" id="8839"/>
    <lineage>
        <taxon>Eukaryota</taxon>
        <taxon>Metazoa</taxon>
        <taxon>Chordata</taxon>
        <taxon>Craniata</taxon>
        <taxon>Vertebrata</taxon>
        <taxon>Euteleostomi</taxon>
        <taxon>Archelosauria</taxon>
        <taxon>Archosauria</taxon>
        <taxon>Dinosauria</taxon>
        <taxon>Saurischia</taxon>
        <taxon>Theropoda</taxon>
        <taxon>Coelurosauria</taxon>
        <taxon>Aves</taxon>
        <taxon>Neognathae</taxon>
        <taxon>Galloanserae</taxon>
        <taxon>Anseriformes</taxon>
        <taxon>Anatidae</taxon>
        <taxon>Anatinae</taxon>
        <taxon>Anas</taxon>
    </lineage>
</organism>
<accession>R0KXL7</accession>
<name>R0KXL7_ANAPL</name>
<keyword evidence="3" id="KW-1185">Reference proteome</keyword>
<protein>
    <submittedName>
        <fullName evidence="2">Uncharacterized protein</fullName>
    </submittedName>
</protein>
<gene>
    <name evidence="2" type="ORF">Anapl_14936</name>
</gene>
<dbReference type="EMBL" id="KB745294">
    <property type="protein sequence ID" value="EOA93889.1"/>
    <property type="molecule type" value="Genomic_DNA"/>
</dbReference>